<dbReference type="AlphaFoldDB" id="A0A2N9IQ61"/>
<feature type="region of interest" description="Disordered" evidence="1">
    <location>
        <begin position="173"/>
        <end position="201"/>
    </location>
</feature>
<evidence type="ECO:0000313" key="2">
    <source>
        <dbReference type="EMBL" id="SPD26131.1"/>
    </source>
</evidence>
<organism evidence="2">
    <name type="scientific">Fagus sylvatica</name>
    <name type="common">Beechnut</name>
    <dbReference type="NCBI Taxonomy" id="28930"/>
    <lineage>
        <taxon>Eukaryota</taxon>
        <taxon>Viridiplantae</taxon>
        <taxon>Streptophyta</taxon>
        <taxon>Embryophyta</taxon>
        <taxon>Tracheophyta</taxon>
        <taxon>Spermatophyta</taxon>
        <taxon>Magnoliopsida</taxon>
        <taxon>eudicotyledons</taxon>
        <taxon>Gunneridae</taxon>
        <taxon>Pentapetalae</taxon>
        <taxon>rosids</taxon>
        <taxon>fabids</taxon>
        <taxon>Fagales</taxon>
        <taxon>Fagaceae</taxon>
        <taxon>Fagus</taxon>
    </lineage>
</organism>
<gene>
    <name evidence="2" type="ORF">FSB_LOCUS54013</name>
</gene>
<proteinExistence type="predicted"/>
<protein>
    <submittedName>
        <fullName evidence="2">Uncharacterized protein</fullName>
    </submittedName>
</protein>
<accession>A0A2N9IQ61</accession>
<sequence>MMGENLIDNSESRITKSGMPLINRKSFTKKCDRRFAKLLKRPCVLEDGLRVTKLVAGETISGVNSFLVEAKFMSENMTIKLVKRTVLRASVERWGNRVIFSRQASQDGGRGGGNKLRGREGAVNMTEYIVAIDVRQNNTFPGKEPVSFMGGVFAGLLRLDLNEEPLKEWVTRTAEASGIAEEEIDAERSKPDEVPQQIEIE</sequence>
<dbReference type="PANTHER" id="PTHR35996:SF1">
    <property type="entry name" value="OS04G0528100 PROTEIN"/>
    <property type="match status" value="1"/>
</dbReference>
<evidence type="ECO:0000256" key="1">
    <source>
        <dbReference type="SAM" id="MobiDB-lite"/>
    </source>
</evidence>
<name>A0A2N9IQ61_FAGSY</name>
<reference evidence="2" key="1">
    <citation type="submission" date="2018-02" db="EMBL/GenBank/DDBJ databases">
        <authorList>
            <person name="Cohen D.B."/>
            <person name="Kent A.D."/>
        </authorList>
    </citation>
    <scope>NUCLEOTIDE SEQUENCE</scope>
</reference>
<dbReference type="Pfam" id="PF26369">
    <property type="entry name" value="UPF0426"/>
    <property type="match status" value="1"/>
</dbReference>
<dbReference type="InterPro" id="IPR040278">
    <property type="entry name" value="UPF0426"/>
</dbReference>
<dbReference type="EMBL" id="OIVN01006146">
    <property type="protein sequence ID" value="SPD26131.1"/>
    <property type="molecule type" value="Genomic_DNA"/>
</dbReference>
<dbReference type="PANTHER" id="PTHR35996">
    <property type="entry name" value="OSJNBA0038O10.25 PROTEIN"/>
    <property type="match status" value="1"/>
</dbReference>